<protein>
    <recommendedName>
        <fullName evidence="4">Receptor ligand binding region domain-containing protein</fullName>
    </recommendedName>
</protein>
<gene>
    <name evidence="2" type="ORF">BV898_06256</name>
</gene>
<evidence type="ECO:0008006" key="4">
    <source>
        <dbReference type="Google" id="ProtNLM"/>
    </source>
</evidence>
<dbReference type="AlphaFoldDB" id="A0A1W0WX24"/>
<organism evidence="2 3">
    <name type="scientific">Hypsibius exemplaris</name>
    <name type="common">Freshwater tardigrade</name>
    <dbReference type="NCBI Taxonomy" id="2072580"/>
    <lineage>
        <taxon>Eukaryota</taxon>
        <taxon>Metazoa</taxon>
        <taxon>Ecdysozoa</taxon>
        <taxon>Tardigrada</taxon>
        <taxon>Eutardigrada</taxon>
        <taxon>Parachela</taxon>
        <taxon>Hypsibioidea</taxon>
        <taxon>Hypsibiidae</taxon>
        <taxon>Hypsibius</taxon>
    </lineage>
</organism>
<proteinExistence type="predicted"/>
<reference evidence="3" key="1">
    <citation type="submission" date="2017-01" db="EMBL/GenBank/DDBJ databases">
        <title>Comparative genomics of anhydrobiosis in the tardigrade Hypsibius dujardini.</title>
        <authorList>
            <person name="Yoshida Y."/>
            <person name="Koutsovoulos G."/>
            <person name="Laetsch D."/>
            <person name="Stevens L."/>
            <person name="Kumar S."/>
            <person name="Horikawa D."/>
            <person name="Ishino K."/>
            <person name="Komine S."/>
            <person name="Tomita M."/>
            <person name="Blaxter M."/>
            <person name="Arakawa K."/>
        </authorList>
    </citation>
    <scope>NUCLEOTIDE SEQUENCE [LARGE SCALE GENOMIC DNA]</scope>
    <source>
        <strain evidence="3">Z151</strain>
    </source>
</reference>
<comment type="caution">
    <text evidence="2">The sequence shown here is derived from an EMBL/GenBank/DDBJ whole genome shotgun (WGS) entry which is preliminary data.</text>
</comment>
<dbReference type="SUPFAM" id="SSF53822">
    <property type="entry name" value="Periplasmic binding protein-like I"/>
    <property type="match status" value="1"/>
</dbReference>
<evidence type="ECO:0000313" key="3">
    <source>
        <dbReference type="Proteomes" id="UP000192578"/>
    </source>
</evidence>
<name>A0A1W0WX24_HYPEX</name>
<dbReference type="InterPro" id="IPR028082">
    <property type="entry name" value="Peripla_BP_I"/>
</dbReference>
<sequence>MGSIYRVRSTVSPMETRVQIVTPGYLGPLMPSTIMLCGPGFVTGLRYLRLTYPNLNFSHSYLYDPKGVDSCVSFADDMIMMISKWLHRERDPSQITVIMTPSCIGLRFFELNQLAAEWNILLMSPADFVFHDKHLTPTWVRPGVYSNQHTSGAYNFFFALYNWTSVYIMEEVGPILFYHAFGAYIMRRSKGIQFVYNKYNAPKIGDKKFNFTDYLVDFKGRSRVMMFCGPSWSLRDLLVYIAALPFPYERYGTFGPEAGDQDCDVIRAAYKSVLLFTAIDETLDPTANLSAFAPEWTRLFRTDPFYRNMDLREPPPLPFLATTHAVLEMLAQVVNETVSTIKNFGTLNSGAALARKFWNRTFQTTTGYISLDSYGDRKPMNSFAFFDGAQFQVFLRSDPNAGDDYRWIKAKKLEWHGFHDELPPNEPYCGYDGLKKRCQPEGSDRMNASLFAVAAVLLCSTALLLWHARRRYIRYNQAWYRLDPSQLRFHRGVAFSRRSNLLAVFFGAADSKKLFFKQFLKSALCVIVFGAVSFSGRSPLVVLKRGFSLNWHTHTNSCLKPMLENLPFDLEANSEIWYQDKTPCHAARTVQILLKEEMPCFIQNADVPPNGPNLNHLNYFVWSLLKERVNKHEYISSFNRLAKILKDEWEVISQQVIQDSINYWMSRVHKIQLRLIDTDNNWEVLTALDSVRKWVPQSRDAAELAFGRNEDVAFRYNFHMAYVRPRSSFQHPRQQCP</sequence>
<feature type="transmembrane region" description="Helical" evidence="1">
    <location>
        <begin position="446"/>
        <end position="466"/>
    </location>
</feature>
<keyword evidence="1" id="KW-0472">Membrane</keyword>
<feature type="transmembrane region" description="Helical" evidence="1">
    <location>
        <begin position="519"/>
        <end position="536"/>
    </location>
</feature>
<accession>A0A1W0WX24</accession>
<dbReference type="Gene3D" id="3.40.50.2300">
    <property type="match status" value="1"/>
</dbReference>
<evidence type="ECO:0000313" key="2">
    <source>
        <dbReference type="EMBL" id="OQV19716.1"/>
    </source>
</evidence>
<dbReference type="GO" id="GO:0003676">
    <property type="term" value="F:nucleic acid binding"/>
    <property type="evidence" value="ECO:0007669"/>
    <property type="project" value="InterPro"/>
</dbReference>
<keyword evidence="1" id="KW-0812">Transmembrane</keyword>
<dbReference type="Gene3D" id="3.30.420.10">
    <property type="entry name" value="Ribonuclease H-like superfamily/Ribonuclease H"/>
    <property type="match status" value="1"/>
</dbReference>
<dbReference type="Proteomes" id="UP000192578">
    <property type="component" value="Unassembled WGS sequence"/>
</dbReference>
<keyword evidence="1" id="KW-1133">Transmembrane helix</keyword>
<dbReference type="OrthoDB" id="10065302at2759"/>
<dbReference type="InterPro" id="IPR036397">
    <property type="entry name" value="RNaseH_sf"/>
</dbReference>
<dbReference type="EMBL" id="MTYJ01000036">
    <property type="protein sequence ID" value="OQV19716.1"/>
    <property type="molecule type" value="Genomic_DNA"/>
</dbReference>
<keyword evidence="3" id="KW-1185">Reference proteome</keyword>
<evidence type="ECO:0000256" key="1">
    <source>
        <dbReference type="SAM" id="Phobius"/>
    </source>
</evidence>